<dbReference type="InterPro" id="IPR011059">
    <property type="entry name" value="Metal-dep_hydrolase_composite"/>
</dbReference>
<dbReference type="NCBIfam" id="NF011984">
    <property type="entry name" value="PRK15446.1-5"/>
    <property type="match status" value="1"/>
</dbReference>
<proteinExistence type="predicted"/>
<dbReference type="PANTHER" id="PTHR43135">
    <property type="entry name" value="ALPHA-D-RIBOSE 1-METHYLPHOSPHONATE 5-TRIPHOSPHATE DIPHOSPHATASE"/>
    <property type="match status" value="1"/>
</dbReference>
<dbReference type="Gene3D" id="3.20.20.140">
    <property type="entry name" value="Metal-dependent hydrolases"/>
    <property type="match status" value="1"/>
</dbReference>
<dbReference type="RefSeq" id="WP_114510670.1">
    <property type="nucleotide sequence ID" value="NZ_QPMK01000005.1"/>
</dbReference>
<dbReference type="SUPFAM" id="SSF51556">
    <property type="entry name" value="Metallo-dependent hydrolases"/>
    <property type="match status" value="1"/>
</dbReference>
<dbReference type="PIRSF" id="PIRSF038971">
    <property type="entry name" value="PhnM"/>
    <property type="match status" value="1"/>
</dbReference>
<protein>
    <submittedName>
        <fullName evidence="1">Alpha-D-ribose 1-methylphosphonate 5-triphosphate diphosphatase</fullName>
        <ecNumber evidence="1">3.6.1.63</ecNumber>
    </submittedName>
</protein>
<organism evidence="1 2">
    <name type="scientific">Thalassococcus profundi</name>
    <dbReference type="NCBI Taxonomy" id="2282382"/>
    <lineage>
        <taxon>Bacteria</taxon>
        <taxon>Pseudomonadati</taxon>
        <taxon>Pseudomonadota</taxon>
        <taxon>Alphaproteobacteria</taxon>
        <taxon>Rhodobacterales</taxon>
        <taxon>Roseobacteraceae</taxon>
        <taxon>Thalassococcus</taxon>
    </lineage>
</organism>
<dbReference type="OrthoDB" id="9785413at2"/>
<keyword evidence="2" id="KW-1185">Reference proteome</keyword>
<dbReference type="NCBIfam" id="NF011990">
    <property type="entry name" value="PRK15446.2-6"/>
    <property type="match status" value="1"/>
</dbReference>
<dbReference type="EC" id="3.6.1.63" evidence="1"/>
<reference evidence="1 2" key="1">
    <citation type="submission" date="2018-07" db="EMBL/GenBank/DDBJ databases">
        <title>Thalassococcus profundi sp. nov., a marine bacterium isolated from deep seawater of Okinawa Trough.</title>
        <authorList>
            <person name="Yu M."/>
        </authorList>
    </citation>
    <scope>NUCLEOTIDE SEQUENCE [LARGE SCALE GENOMIC DNA]</scope>
    <source>
        <strain evidence="1 2">WRAS1</strain>
    </source>
</reference>
<evidence type="ECO:0000313" key="1">
    <source>
        <dbReference type="EMBL" id="RDD66620.1"/>
    </source>
</evidence>
<name>A0A369TN50_9RHOB</name>
<dbReference type="InterPro" id="IPR012696">
    <property type="entry name" value="PhnM"/>
</dbReference>
<dbReference type="InterPro" id="IPR051781">
    <property type="entry name" value="Metallo-dep_Hydrolase"/>
</dbReference>
<dbReference type="GO" id="GO:0019700">
    <property type="term" value="P:organic phosphonate catabolic process"/>
    <property type="evidence" value="ECO:0007669"/>
    <property type="project" value="InterPro"/>
</dbReference>
<accession>A0A369TN50</accession>
<dbReference type="SUPFAM" id="SSF51338">
    <property type="entry name" value="Composite domain of metallo-dependent hydrolases"/>
    <property type="match status" value="1"/>
</dbReference>
<gene>
    <name evidence="1" type="ORF">DU478_09265</name>
</gene>
<dbReference type="PANTHER" id="PTHR43135:SF3">
    <property type="entry name" value="ALPHA-D-RIBOSE 1-METHYLPHOSPHONATE 5-TRIPHOSPHATE DIPHOSPHATASE"/>
    <property type="match status" value="1"/>
</dbReference>
<dbReference type="EMBL" id="QPMK01000005">
    <property type="protein sequence ID" value="RDD66620.1"/>
    <property type="molecule type" value="Genomic_DNA"/>
</dbReference>
<evidence type="ECO:0000313" key="2">
    <source>
        <dbReference type="Proteomes" id="UP000253977"/>
    </source>
</evidence>
<dbReference type="GO" id="GO:0016810">
    <property type="term" value="F:hydrolase activity, acting on carbon-nitrogen (but not peptide) bonds"/>
    <property type="evidence" value="ECO:0007669"/>
    <property type="project" value="InterPro"/>
</dbReference>
<sequence>MNSPFAPTDLTDARDGALSEPLTLANARLVLPDTVLRGRITLVDGRIAAIEDGDGVPPGAVDCGGDYVMPGLVELHTDNLERHIEPRPEVGWPHLPALLAHDAELASTGITTVFDALRVGSIHTGKAGYGAYARNLANELLEARAAGHLKISHFLHLRAEICSETLLEEMAAFGPEDRVGIVSLMDHTPGQRQFRDLTSLKAYVAKKRGMNDIEFAEHVANLKQLHARYGAAHEKGAVAEARRYGAVLASHDDTTADQVEVSARNGVGFAEFPTTREAASACRAHGIAVMMGAPNLIRGGSHSGNVAARELAEAQLMQIVSSDYVPAALLLSAFQLADIWENLPMAVACVTRNPARAAGLEDRGSLETGLRGDLIRVRPAGKTPLLRGVWSRGERVA</sequence>
<comment type="caution">
    <text evidence="1">The sequence shown here is derived from an EMBL/GenBank/DDBJ whole genome shotgun (WGS) entry which is preliminary data.</text>
</comment>
<dbReference type="NCBIfam" id="TIGR02318">
    <property type="entry name" value="phosphono_phnM"/>
    <property type="match status" value="1"/>
</dbReference>
<dbReference type="Gene3D" id="2.30.40.10">
    <property type="entry name" value="Urease, subunit C, domain 1"/>
    <property type="match status" value="1"/>
</dbReference>
<dbReference type="Proteomes" id="UP000253977">
    <property type="component" value="Unassembled WGS sequence"/>
</dbReference>
<dbReference type="InterPro" id="IPR032466">
    <property type="entry name" value="Metal_Hydrolase"/>
</dbReference>
<keyword evidence="1" id="KW-0378">Hydrolase</keyword>
<dbReference type="AlphaFoldDB" id="A0A369TN50"/>